<dbReference type="Gene3D" id="2.60.40.790">
    <property type="match status" value="1"/>
</dbReference>
<evidence type="ECO:0000313" key="5">
    <source>
        <dbReference type="EMBL" id="SDX84615.1"/>
    </source>
</evidence>
<dbReference type="PROSITE" id="PS01031">
    <property type="entry name" value="SHSP"/>
    <property type="match status" value="1"/>
</dbReference>
<keyword evidence="1" id="KW-0346">Stress response</keyword>
<dbReference type="InterPro" id="IPR044587">
    <property type="entry name" value="HSP21-like"/>
</dbReference>
<dbReference type="GO" id="GO:0009408">
    <property type="term" value="P:response to heat"/>
    <property type="evidence" value="ECO:0007669"/>
    <property type="project" value="InterPro"/>
</dbReference>
<gene>
    <name evidence="5" type="ORF">SAMN05443545_107314</name>
</gene>
<reference evidence="5 6" key="1">
    <citation type="submission" date="2016-10" db="EMBL/GenBank/DDBJ databases">
        <authorList>
            <person name="de Groot N.N."/>
        </authorList>
    </citation>
    <scope>NUCLEOTIDE SEQUENCE [LARGE SCALE GENOMIC DNA]</scope>
    <source>
        <strain evidence="5 6">DSM 19219</strain>
    </source>
</reference>
<dbReference type="Pfam" id="PF00011">
    <property type="entry name" value="HSP20"/>
    <property type="match status" value="1"/>
</dbReference>
<dbReference type="SUPFAM" id="SSF49764">
    <property type="entry name" value="HSP20-like chaperones"/>
    <property type="match status" value="1"/>
</dbReference>
<evidence type="ECO:0000259" key="4">
    <source>
        <dbReference type="PROSITE" id="PS01031"/>
    </source>
</evidence>
<dbReference type="EMBL" id="FNNI01000007">
    <property type="protein sequence ID" value="SDX84615.1"/>
    <property type="molecule type" value="Genomic_DNA"/>
</dbReference>
<sequence>MNLHKLSPWNWFKSEDQETSQVPVSSAVEPSRDISPVWQMHRELDRWMDNVLRRWNFPVGQEAFGSVEGMLRPSVDIAERDDEYRLSIEVPGVDRDDLKLSLDDHRLVVEGEKRQESRNDDDRYQRVERVYGRFRRVLDLPGDANVEDIRADFANGVLTVTLPRDPEASSARRDIPIQPS</sequence>
<dbReference type="RefSeq" id="WP_175529859.1">
    <property type="nucleotide sequence ID" value="NZ_BMXH01000006.1"/>
</dbReference>
<proteinExistence type="inferred from homology"/>
<dbReference type="Proteomes" id="UP000198500">
    <property type="component" value="Unassembled WGS sequence"/>
</dbReference>
<comment type="similarity">
    <text evidence="2 3">Belongs to the small heat shock protein (HSP20) family.</text>
</comment>
<dbReference type="InterPro" id="IPR008978">
    <property type="entry name" value="HSP20-like_chaperone"/>
</dbReference>
<evidence type="ECO:0000256" key="2">
    <source>
        <dbReference type="PROSITE-ProRule" id="PRU00285"/>
    </source>
</evidence>
<dbReference type="AlphaFoldDB" id="A0A1H3F148"/>
<protein>
    <submittedName>
        <fullName evidence="5">HSP20 family protein</fullName>
    </submittedName>
</protein>
<dbReference type="CDD" id="cd06464">
    <property type="entry name" value="ACD_sHsps-like"/>
    <property type="match status" value="1"/>
</dbReference>
<dbReference type="PANTHER" id="PTHR46733">
    <property type="entry name" value="26.5 KDA HEAT SHOCK PROTEIN, MITOCHONDRIAL"/>
    <property type="match status" value="1"/>
</dbReference>
<dbReference type="InterPro" id="IPR002068">
    <property type="entry name" value="A-crystallin/Hsp20_dom"/>
</dbReference>
<dbReference type="PANTHER" id="PTHR46733:SF4">
    <property type="entry name" value="HEAT SHOCK PROTEIN 21, CHLOROPLASTIC"/>
    <property type="match status" value="1"/>
</dbReference>
<evidence type="ECO:0000256" key="3">
    <source>
        <dbReference type="RuleBase" id="RU003616"/>
    </source>
</evidence>
<dbReference type="STRING" id="574349.SAMN05443545_107314"/>
<accession>A0A1H3F148</accession>
<evidence type="ECO:0000313" key="6">
    <source>
        <dbReference type="Proteomes" id="UP000198500"/>
    </source>
</evidence>
<organism evidence="5 6">
    <name type="scientific">Aidingimonas halophila</name>
    <dbReference type="NCBI Taxonomy" id="574349"/>
    <lineage>
        <taxon>Bacteria</taxon>
        <taxon>Pseudomonadati</taxon>
        <taxon>Pseudomonadota</taxon>
        <taxon>Gammaproteobacteria</taxon>
        <taxon>Oceanospirillales</taxon>
        <taxon>Halomonadaceae</taxon>
        <taxon>Aidingimonas</taxon>
    </lineage>
</organism>
<keyword evidence="6" id="KW-1185">Reference proteome</keyword>
<name>A0A1H3F148_9GAMM</name>
<feature type="domain" description="SHSP" evidence="4">
    <location>
        <begin position="66"/>
        <end position="180"/>
    </location>
</feature>
<evidence type="ECO:0000256" key="1">
    <source>
        <dbReference type="ARBA" id="ARBA00023016"/>
    </source>
</evidence>